<keyword evidence="4" id="KW-0472">Membrane</keyword>
<evidence type="ECO:0000256" key="1">
    <source>
        <dbReference type="ARBA" id="ARBA00023054"/>
    </source>
</evidence>
<feature type="transmembrane region" description="Helical" evidence="4">
    <location>
        <begin position="16"/>
        <end position="36"/>
    </location>
</feature>
<keyword evidence="1 2" id="KW-0175">Coiled coil</keyword>
<evidence type="ECO:0000256" key="2">
    <source>
        <dbReference type="SAM" id="Coils"/>
    </source>
</evidence>
<dbReference type="GO" id="GO:0072699">
    <property type="term" value="P:protein localization to cortical microtubule cytoskeleton"/>
    <property type="evidence" value="ECO:0007669"/>
    <property type="project" value="TreeGrafter"/>
</dbReference>
<protein>
    <submittedName>
        <fullName evidence="5">Uncharacterized protein</fullName>
    </submittedName>
</protein>
<sequence length="431" mass="50084">MNMEITRAKVEVMKPVLLKAGIPLAISVAGFIFARLTTRKSSVSKALNFEKNQVNRLTTCPHEELRDEESFYSLDSVFSPSMEDEKQHILTGTHFDFDAEEENLGLKRRIQELQEGWWQLETRFFHYCKVKEQEKVLMELQNNMLLELARVEFLEREFYSLEANNRRFVALVVEYLKMLEQLGFARRENGLLHKKVKKLSRNQIGLFRVVREQNMEIEARKEETLRNHRDLETKGNDVKALEDEIRTLQNVIHQLQQEKMEILHDKLEMAENSASSKIGTEEIQVDDYNKLGIELEKLQKDREAEVKELIFLRWSNACLRHELLRKNQEQQEQAQEKCSTELELESGGIRELGHFGSENDLDCSGVTGGAQAHSKKPKLIQKIKRWVEGSEKMKEKADEREKRGGKCFQRSLASGRAEEQQISPTNSCSSA</sequence>
<feature type="coiled-coil region" evidence="2">
    <location>
        <begin position="214"/>
        <end position="308"/>
    </location>
</feature>
<accession>A0A2R6PXK0</accession>
<dbReference type="AlphaFoldDB" id="A0A2R6PXK0"/>
<dbReference type="PANTHER" id="PTHR31342:SF10">
    <property type="entry name" value="CHUP1-LIKE PROTEIN"/>
    <property type="match status" value="1"/>
</dbReference>
<dbReference type="Proteomes" id="UP000241394">
    <property type="component" value="Chromosome LG22"/>
</dbReference>
<comment type="caution">
    <text evidence="5">The sequence shown here is derived from an EMBL/GenBank/DDBJ whole genome shotgun (WGS) entry which is preliminary data.</text>
</comment>
<dbReference type="InParanoid" id="A0A2R6PXK0"/>
<dbReference type="OMA" id="RIEGMQM"/>
<evidence type="ECO:0000256" key="4">
    <source>
        <dbReference type="SAM" id="Phobius"/>
    </source>
</evidence>
<keyword evidence="4" id="KW-1133">Transmembrane helix</keyword>
<keyword evidence="6" id="KW-1185">Reference proteome</keyword>
<reference evidence="6" key="2">
    <citation type="journal article" date="2018" name="BMC Genomics">
        <title>A manually annotated Actinidia chinensis var. chinensis (kiwifruit) genome highlights the challenges associated with draft genomes and gene prediction in plants.</title>
        <authorList>
            <person name="Pilkington S.M."/>
            <person name="Crowhurst R."/>
            <person name="Hilario E."/>
            <person name="Nardozza S."/>
            <person name="Fraser L."/>
            <person name="Peng Y."/>
            <person name="Gunaseelan K."/>
            <person name="Simpson R."/>
            <person name="Tahir J."/>
            <person name="Deroles S.C."/>
            <person name="Templeton K."/>
            <person name="Luo Z."/>
            <person name="Davy M."/>
            <person name="Cheng C."/>
            <person name="McNeilage M."/>
            <person name="Scaglione D."/>
            <person name="Liu Y."/>
            <person name="Zhang Q."/>
            <person name="Datson P."/>
            <person name="De Silva N."/>
            <person name="Gardiner S.E."/>
            <person name="Bassett H."/>
            <person name="Chagne D."/>
            <person name="McCallum J."/>
            <person name="Dzierzon H."/>
            <person name="Deng C."/>
            <person name="Wang Y.Y."/>
            <person name="Barron L."/>
            <person name="Manako K."/>
            <person name="Bowen J."/>
            <person name="Foster T.M."/>
            <person name="Erridge Z.A."/>
            <person name="Tiffin H."/>
            <person name="Waite C.N."/>
            <person name="Davies K.M."/>
            <person name="Grierson E.P."/>
            <person name="Laing W.A."/>
            <person name="Kirk R."/>
            <person name="Chen X."/>
            <person name="Wood M."/>
            <person name="Montefiori M."/>
            <person name="Brummell D.A."/>
            <person name="Schwinn K.E."/>
            <person name="Catanach A."/>
            <person name="Fullerton C."/>
            <person name="Li D."/>
            <person name="Meiyalaghan S."/>
            <person name="Nieuwenhuizen N."/>
            <person name="Read N."/>
            <person name="Prakash R."/>
            <person name="Hunter D."/>
            <person name="Zhang H."/>
            <person name="McKenzie M."/>
            <person name="Knabel M."/>
            <person name="Harris A."/>
            <person name="Allan A.C."/>
            <person name="Gleave A."/>
            <person name="Chen A."/>
            <person name="Janssen B.J."/>
            <person name="Plunkett B."/>
            <person name="Ampomah-Dwamena C."/>
            <person name="Voogd C."/>
            <person name="Leif D."/>
            <person name="Lafferty D."/>
            <person name="Souleyre E.J.F."/>
            <person name="Varkonyi-Gasic E."/>
            <person name="Gambi F."/>
            <person name="Hanley J."/>
            <person name="Yao J.L."/>
            <person name="Cheung J."/>
            <person name="David K.M."/>
            <person name="Warren B."/>
            <person name="Marsh K."/>
            <person name="Snowden K.C."/>
            <person name="Lin-Wang K."/>
            <person name="Brian L."/>
            <person name="Martinez-Sanchez M."/>
            <person name="Wang M."/>
            <person name="Ileperuma N."/>
            <person name="Macnee N."/>
            <person name="Campin R."/>
            <person name="McAtee P."/>
            <person name="Drummond R.S.M."/>
            <person name="Espley R.V."/>
            <person name="Ireland H.S."/>
            <person name="Wu R."/>
            <person name="Atkinson R.G."/>
            <person name="Karunairetnam S."/>
            <person name="Bulley S."/>
            <person name="Chunkath S."/>
            <person name="Hanley Z."/>
            <person name="Storey R."/>
            <person name="Thrimawithana A.H."/>
            <person name="Thomson S."/>
            <person name="David C."/>
            <person name="Testolin R."/>
            <person name="Huang H."/>
            <person name="Hellens R.P."/>
            <person name="Schaffer R.J."/>
        </authorList>
    </citation>
    <scope>NUCLEOTIDE SEQUENCE [LARGE SCALE GENOMIC DNA]</scope>
    <source>
        <strain evidence="6">cv. Red5</strain>
    </source>
</reference>
<evidence type="ECO:0000313" key="5">
    <source>
        <dbReference type="EMBL" id="PSR98479.1"/>
    </source>
</evidence>
<feature type="region of interest" description="Disordered" evidence="3">
    <location>
        <begin position="412"/>
        <end position="431"/>
    </location>
</feature>
<name>A0A2R6PXK0_ACTCC</name>
<dbReference type="Gramene" id="PSR98479">
    <property type="protein sequence ID" value="PSR98479"/>
    <property type="gene ID" value="CEY00_Acc16903"/>
</dbReference>
<dbReference type="OrthoDB" id="687739at2759"/>
<dbReference type="PANTHER" id="PTHR31342">
    <property type="entry name" value="PROTEIN CHUP1, CHLOROPLASTIC"/>
    <property type="match status" value="1"/>
</dbReference>
<feature type="compositionally biased region" description="Polar residues" evidence="3">
    <location>
        <begin position="420"/>
        <end position="431"/>
    </location>
</feature>
<evidence type="ECO:0000313" key="6">
    <source>
        <dbReference type="Proteomes" id="UP000241394"/>
    </source>
</evidence>
<evidence type="ECO:0000256" key="3">
    <source>
        <dbReference type="SAM" id="MobiDB-lite"/>
    </source>
</evidence>
<dbReference type="GO" id="GO:0055028">
    <property type="term" value="C:cortical microtubule"/>
    <property type="evidence" value="ECO:0007669"/>
    <property type="project" value="TreeGrafter"/>
</dbReference>
<keyword evidence="4" id="KW-0812">Transmembrane</keyword>
<dbReference type="STRING" id="1590841.A0A2R6PXK0"/>
<dbReference type="EMBL" id="NKQK01000022">
    <property type="protein sequence ID" value="PSR98479.1"/>
    <property type="molecule type" value="Genomic_DNA"/>
</dbReference>
<reference evidence="5 6" key="1">
    <citation type="submission" date="2017-07" db="EMBL/GenBank/DDBJ databases">
        <title>An improved, manually edited Actinidia chinensis var. chinensis (kiwifruit) genome highlights the challenges associated with draft genomes and gene prediction in plants.</title>
        <authorList>
            <person name="Pilkington S."/>
            <person name="Crowhurst R."/>
            <person name="Hilario E."/>
            <person name="Nardozza S."/>
            <person name="Fraser L."/>
            <person name="Peng Y."/>
            <person name="Gunaseelan K."/>
            <person name="Simpson R."/>
            <person name="Tahir J."/>
            <person name="Deroles S."/>
            <person name="Templeton K."/>
            <person name="Luo Z."/>
            <person name="Davy M."/>
            <person name="Cheng C."/>
            <person name="Mcneilage M."/>
            <person name="Scaglione D."/>
            <person name="Liu Y."/>
            <person name="Zhang Q."/>
            <person name="Datson P."/>
            <person name="De Silva N."/>
            <person name="Gardiner S."/>
            <person name="Bassett H."/>
            <person name="Chagne D."/>
            <person name="Mccallum J."/>
            <person name="Dzierzon H."/>
            <person name="Deng C."/>
            <person name="Wang Y.-Y."/>
            <person name="Barron N."/>
            <person name="Manako K."/>
            <person name="Bowen J."/>
            <person name="Foster T."/>
            <person name="Erridge Z."/>
            <person name="Tiffin H."/>
            <person name="Waite C."/>
            <person name="Davies K."/>
            <person name="Grierson E."/>
            <person name="Laing W."/>
            <person name="Kirk R."/>
            <person name="Chen X."/>
            <person name="Wood M."/>
            <person name="Montefiori M."/>
            <person name="Brummell D."/>
            <person name="Schwinn K."/>
            <person name="Catanach A."/>
            <person name="Fullerton C."/>
            <person name="Li D."/>
            <person name="Meiyalaghan S."/>
            <person name="Nieuwenhuizen N."/>
            <person name="Read N."/>
            <person name="Prakash R."/>
            <person name="Hunter D."/>
            <person name="Zhang H."/>
            <person name="Mckenzie M."/>
            <person name="Knabel M."/>
            <person name="Harris A."/>
            <person name="Allan A."/>
            <person name="Chen A."/>
            <person name="Janssen B."/>
            <person name="Plunkett B."/>
            <person name="Dwamena C."/>
            <person name="Voogd C."/>
            <person name="Leif D."/>
            <person name="Lafferty D."/>
            <person name="Souleyre E."/>
            <person name="Varkonyi-Gasic E."/>
            <person name="Gambi F."/>
            <person name="Hanley J."/>
            <person name="Yao J.-L."/>
            <person name="Cheung J."/>
            <person name="David K."/>
            <person name="Warren B."/>
            <person name="Marsh K."/>
            <person name="Snowden K."/>
            <person name="Lin-Wang K."/>
            <person name="Brian L."/>
            <person name="Martinez-Sanchez M."/>
            <person name="Wang M."/>
            <person name="Ileperuma N."/>
            <person name="Macnee N."/>
            <person name="Campin R."/>
            <person name="Mcatee P."/>
            <person name="Drummond R."/>
            <person name="Espley R."/>
            <person name="Ireland H."/>
            <person name="Wu R."/>
            <person name="Atkinson R."/>
            <person name="Karunairetnam S."/>
            <person name="Bulley S."/>
            <person name="Chunkath S."/>
            <person name="Hanley Z."/>
            <person name="Storey R."/>
            <person name="Thrimawithana A."/>
            <person name="Thomson S."/>
            <person name="David C."/>
            <person name="Testolin R."/>
        </authorList>
    </citation>
    <scope>NUCLEOTIDE SEQUENCE [LARGE SCALE GENOMIC DNA]</scope>
    <source>
        <strain evidence="6">cv. Red5</strain>
        <tissue evidence="5">Young leaf</tissue>
    </source>
</reference>
<organism evidence="5 6">
    <name type="scientific">Actinidia chinensis var. chinensis</name>
    <name type="common">Chinese soft-hair kiwi</name>
    <dbReference type="NCBI Taxonomy" id="1590841"/>
    <lineage>
        <taxon>Eukaryota</taxon>
        <taxon>Viridiplantae</taxon>
        <taxon>Streptophyta</taxon>
        <taxon>Embryophyta</taxon>
        <taxon>Tracheophyta</taxon>
        <taxon>Spermatophyta</taxon>
        <taxon>Magnoliopsida</taxon>
        <taxon>eudicotyledons</taxon>
        <taxon>Gunneridae</taxon>
        <taxon>Pentapetalae</taxon>
        <taxon>asterids</taxon>
        <taxon>Ericales</taxon>
        <taxon>Actinidiaceae</taxon>
        <taxon>Actinidia</taxon>
    </lineage>
</organism>
<proteinExistence type="predicted"/>
<gene>
    <name evidence="5" type="ORF">CEY00_Acc16903</name>
</gene>
<dbReference type="InterPro" id="IPR040265">
    <property type="entry name" value="CHUP1/IPGA1-like"/>
</dbReference>